<name>A0A7J9G9M2_9ROSI</name>
<keyword evidence="2" id="KW-1185">Reference proteome</keyword>
<feature type="non-terminal residue" evidence="1">
    <location>
        <position position="1"/>
    </location>
</feature>
<proteinExistence type="predicted"/>
<evidence type="ECO:0000313" key="2">
    <source>
        <dbReference type="Proteomes" id="UP000593560"/>
    </source>
</evidence>
<accession>A0A7J9G9M2</accession>
<evidence type="ECO:0000313" key="1">
    <source>
        <dbReference type="EMBL" id="MBA0794276.1"/>
    </source>
</evidence>
<gene>
    <name evidence="1" type="ORF">Gohar_018625</name>
</gene>
<organism evidence="1 2">
    <name type="scientific">Gossypium harknessii</name>
    <dbReference type="NCBI Taxonomy" id="34285"/>
    <lineage>
        <taxon>Eukaryota</taxon>
        <taxon>Viridiplantae</taxon>
        <taxon>Streptophyta</taxon>
        <taxon>Embryophyta</taxon>
        <taxon>Tracheophyta</taxon>
        <taxon>Spermatophyta</taxon>
        <taxon>Magnoliopsida</taxon>
        <taxon>eudicotyledons</taxon>
        <taxon>Gunneridae</taxon>
        <taxon>Pentapetalae</taxon>
        <taxon>rosids</taxon>
        <taxon>malvids</taxon>
        <taxon>Malvales</taxon>
        <taxon>Malvaceae</taxon>
        <taxon>Malvoideae</taxon>
        <taxon>Gossypium</taxon>
    </lineage>
</organism>
<dbReference type="OrthoDB" id="1001157at2759"/>
<dbReference type="Proteomes" id="UP000593560">
    <property type="component" value="Unassembled WGS sequence"/>
</dbReference>
<reference evidence="1 2" key="1">
    <citation type="journal article" date="2019" name="Genome Biol. Evol.">
        <title>Insights into the evolution of the New World diploid cottons (Gossypium, subgenus Houzingenia) based on genome sequencing.</title>
        <authorList>
            <person name="Grover C.E."/>
            <person name="Arick M.A. 2nd"/>
            <person name="Thrash A."/>
            <person name="Conover J.L."/>
            <person name="Sanders W.S."/>
            <person name="Peterson D.G."/>
            <person name="Frelichowski J.E."/>
            <person name="Scheffler J.A."/>
            <person name="Scheffler B.E."/>
            <person name="Wendel J.F."/>
        </authorList>
    </citation>
    <scope>NUCLEOTIDE SEQUENCE [LARGE SCALE GENOMIC DNA]</scope>
    <source>
        <strain evidence="1">0</strain>
        <tissue evidence="1">Leaf</tissue>
    </source>
</reference>
<dbReference type="AlphaFoldDB" id="A0A7J9G9M2"/>
<sequence length="132" mass="15457">MMKHAKGLKTLYQHLRVLWCLKNNIALENEVYTQVFILDNDGKMLGYGCGMTKSRLFGYGSTLFEKVESRFRTEAAEREAHLIVEGKERFMKLTKIREAKFMDMIDAREKKYRALLNECMAKGMSSKYKAFH</sequence>
<protein>
    <submittedName>
        <fullName evidence="1">Uncharacterized protein</fullName>
    </submittedName>
</protein>
<comment type="caution">
    <text evidence="1">The sequence shown here is derived from an EMBL/GenBank/DDBJ whole genome shotgun (WGS) entry which is preliminary data.</text>
</comment>
<dbReference type="EMBL" id="JABFAD010000003">
    <property type="protein sequence ID" value="MBA0794276.1"/>
    <property type="molecule type" value="Genomic_DNA"/>
</dbReference>